<dbReference type="GO" id="GO:0005506">
    <property type="term" value="F:iron ion binding"/>
    <property type="evidence" value="ECO:0007669"/>
    <property type="project" value="InterPro"/>
</dbReference>
<evidence type="ECO:0000313" key="5">
    <source>
        <dbReference type="Proteomes" id="UP000019471"/>
    </source>
</evidence>
<keyword evidence="3" id="KW-0812">Transmembrane</keyword>
<protein>
    <recommendedName>
        <fullName evidence="6">Cytochrome P450 oxidoreductase</fullName>
    </recommendedName>
</protein>
<dbReference type="GeneID" id="19185645"/>
<dbReference type="HOGENOM" id="CLU_001570_14_0_1"/>
<dbReference type="InterPro" id="IPR036396">
    <property type="entry name" value="Cyt_P450_sf"/>
</dbReference>
<sequence length="535" mass="60183">MTSFWETSTIPLSSKLLRFREDGDLLRILSRMTLASSINLQTSLILAVIFLSTVVLYRLYFHPLAKLPGPPLAAITGLYRTYLYYRGDWHDQVLKIHQKYGRVVRIAPNEVSAVELAAMKQLYGHGKSAKKTTWYDVWHVPNASEAFFAVQDQKKHASLRKRVSAAYSMTAILRVEQYIQSCLDLCFAKLQTQAEEGEVIDLSKWANAFSFDVVGELAFGQKLGHLEANGEDVDNLRESIRIGFMFGAVMGNIPGKTKWVMNPVFSAAVELFGGTNGLEKLKSFSHAKIAARKEARDGANREDLLSHFLKMKKVDGPEPASFGEVLIEAMNIVGAGADTTSIGIRTCLYYICTHPQVYKQLQEEVDSFYEANNLDSPITYTQTQQLTYLRAVVTEALRLLPSIVWPLLRYSPGLTIDGRYIPEGVEIGISPIAQNRDTAVFGDDASEFRPERWLESAERTSFMESGNMTFGGNGPRTCIGRNLALVEVHKFVAQMLRNFDIELANKKTPWRISSYWFCNQLDMKVLIKPRACSKI</sequence>
<comment type="cofactor">
    <cofactor evidence="2">
        <name>heme</name>
        <dbReference type="ChEBI" id="CHEBI:30413"/>
    </cofactor>
</comment>
<dbReference type="CDD" id="cd11060">
    <property type="entry name" value="CYP57A1-like"/>
    <property type="match status" value="1"/>
</dbReference>
<keyword evidence="3" id="KW-1133">Transmembrane helix</keyword>
<comment type="similarity">
    <text evidence="1">Belongs to the cytochrome P450 family.</text>
</comment>
<name>W9XHJ7_9EURO</name>
<dbReference type="GO" id="GO:0020037">
    <property type="term" value="F:heme binding"/>
    <property type="evidence" value="ECO:0007669"/>
    <property type="project" value="InterPro"/>
</dbReference>
<dbReference type="eggNOG" id="KOG0158">
    <property type="taxonomic scope" value="Eukaryota"/>
</dbReference>
<dbReference type="EMBL" id="AMGX01000001">
    <property type="protein sequence ID" value="EXJ76401.1"/>
    <property type="molecule type" value="Genomic_DNA"/>
</dbReference>
<dbReference type="InterPro" id="IPR050121">
    <property type="entry name" value="Cytochrome_P450_monoxygenase"/>
</dbReference>
<dbReference type="RefSeq" id="XP_007739718.1">
    <property type="nucleotide sequence ID" value="XM_007741528.1"/>
</dbReference>
<dbReference type="STRING" id="1182543.W9XHJ7"/>
<keyword evidence="2" id="KW-0349">Heme</keyword>
<dbReference type="GO" id="GO:0016705">
    <property type="term" value="F:oxidoreductase activity, acting on paired donors, with incorporation or reduction of molecular oxygen"/>
    <property type="evidence" value="ECO:0007669"/>
    <property type="project" value="InterPro"/>
</dbReference>
<gene>
    <name evidence="4" type="ORF">A1O5_00909</name>
</gene>
<keyword evidence="2" id="KW-0408">Iron</keyword>
<dbReference type="Pfam" id="PF00067">
    <property type="entry name" value="p450"/>
    <property type="match status" value="1"/>
</dbReference>
<dbReference type="Proteomes" id="UP000019471">
    <property type="component" value="Unassembled WGS sequence"/>
</dbReference>
<evidence type="ECO:0000256" key="2">
    <source>
        <dbReference type="PIRSR" id="PIRSR602401-1"/>
    </source>
</evidence>
<accession>W9XHJ7</accession>
<evidence type="ECO:0000313" key="4">
    <source>
        <dbReference type="EMBL" id="EXJ76401.1"/>
    </source>
</evidence>
<comment type="caution">
    <text evidence="4">The sequence shown here is derived from an EMBL/GenBank/DDBJ whole genome shotgun (WGS) entry which is preliminary data.</text>
</comment>
<dbReference type="InterPro" id="IPR002401">
    <property type="entry name" value="Cyt_P450_E_grp-I"/>
</dbReference>
<reference evidence="4 5" key="1">
    <citation type="submission" date="2013-03" db="EMBL/GenBank/DDBJ databases">
        <title>The Genome Sequence of Cladophialophora psammophila CBS 110553.</title>
        <authorList>
            <consortium name="The Broad Institute Genomics Platform"/>
            <person name="Cuomo C."/>
            <person name="de Hoog S."/>
            <person name="Gorbushina A."/>
            <person name="Walker B."/>
            <person name="Young S.K."/>
            <person name="Zeng Q."/>
            <person name="Gargeya S."/>
            <person name="Fitzgerald M."/>
            <person name="Haas B."/>
            <person name="Abouelleil A."/>
            <person name="Allen A.W."/>
            <person name="Alvarado L."/>
            <person name="Arachchi H.M."/>
            <person name="Berlin A.M."/>
            <person name="Chapman S.B."/>
            <person name="Gainer-Dewar J."/>
            <person name="Goldberg J."/>
            <person name="Griggs A."/>
            <person name="Gujja S."/>
            <person name="Hansen M."/>
            <person name="Howarth C."/>
            <person name="Imamovic A."/>
            <person name="Ireland A."/>
            <person name="Larimer J."/>
            <person name="McCowan C."/>
            <person name="Murphy C."/>
            <person name="Pearson M."/>
            <person name="Poon T.W."/>
            <person name="Priest M."/>
            <person name="Roberts A."/>
            <person name="Saif S."/>
            <person name="Shea T."/>
            <person name="Sisk P."/>
            <person name="Sykes S."/>
            <person name="Wortman J."/>
            <person name="Nusbaum C."/>
            <person name="Birren B."/>
        </authorList>
    </citation>
    <scope>NUCLEOTIDE SEQUENCE [LARGE SCALE GENOMIC DNA]</scope>
    <source>
        <strain evidence="4 5">CBS 110553</strain>
    </source>
</reference>
<organism evidence="4 5">
    <name type="scientific">Cladophialophora psammophila CBS 110553</name>
    <dbReference type="NCBI Taxonomy" id="1182543"/>
    <lineage>
        <taxon>Eukaryota</taxon>
        <taxon>Fungi</taxon>
        <taxon>Dikarya</taxon>
        <taxon>Ascomycota</taxon>
        <taxon>Pezizomycotina</taxon>
        <taxon>Eurotiomycetes</taxon>
        <taxon>Chaetothyriomycetidae</taxon>
        <taxon>Chaetothyriales</taxon>
        <taxon>Herpotrichiellaceae</taxon>
        <taxon>Cladophialophora</taxon>
    </lineage>
</organism>
<dbReference type="Gene3D" id="1.10.630.10">
    <property type="entry name" value="Cytochrome P450"/>
    <property type="match status" value="1"/>
</dbReference>
<evidence type="ECO:0008006" key="6">
    <source>
        <dbReference type="Google" id="ProtNLM"/>
    </source>
</evidence>
<dbReference type="OrthoDB" id="3934656at2759"/>
<dbReference type="InterPro" id="IPR001128">
    <property type="entry name" value="Cyt_P450"/>
</dbReference>
<dbReference type="PANTHER" id="PTHR24305">
    <property type="entry name" value="CYTOCHROME P450"/>
    <property type="match status" value="1"/>
</dbReference>
<dbReference type="PRINTS" id="PR00463">
    <property type="entry name" value="EP450I"/>
</dbReference>
<proteinExistence type="inferred from homology"/>
<feature type="binding site" description="axial binding residue" evidence="2">
    <location>
        <position position="478"/>
    </location>
    <ligand>
        <name>heme</name>
        <dbReference type="ChEBI" id="CHEBI:30413"/>
    </ligand>
    <ligandPart>
        <name>Fe</name>
        <dbReference type="ChEBI" id="CHEBI:18248"/>
    </ligandPart>
</feature>
<evidence type="ECO:0000256" key="1">
    <source>
        <dbReference type="ARBA" id="ARBA00010617"/>
    </source>
</evidence>
<dbReference type="PRINTS" id="PR00385">
    <property type="entry name" value="P450"/>
</dbReference>
<keyword evidence="2" id="KW-0479">Metal-binding</keyword>
<dbReference type="PANTHER" id="PTHR24305:SF166">
    <property type="entry name" value="CYTOCHROME P450 12A4, MITOCHONDRIAL-RELATED"/>
    <property type="match status" value="1"/>
</dbReference>
<dbReference type="SUPFAM" id="SSF48264">
    <property type="entry name" value="Cytochrome P450"/>
    <property type="match status" value="1"/>
</dbReference>
<keyword evidence="5" id="KW-1185">Reference proteome</keyword>
<dbReference type="GO" id="GO:0004497">
    <property type="term" value="F:monooxygenase activity"/>
    <property type="evidence" value="ECO:0007669"/>
    <property type="project" value="InterPro"/>
</dbReference>
<evidence type="ECO:0000256" key="3">
    <source>
        <dbReference type="SAM" id="Phobius"/>
    </source>
</evidence>
<dbReference type="AlphaFoldDB" id="W9XHJ7"/>
<keyword evidence="3" id="KW-0472">Membrane</keyword>
<feature type="transmembrane region" description="Helical" evidence="3">
    <location>
        <begin position="38"/>
        <end position="60"/>
    </location>
</feature>